<dbReference type="AlphaFoldDB" id="A0A3P5W963"/>
<evidence type="ECO:0000313" key="1">
    <source>
        <dbReference type="EMBL" id="VDC18083.1"/>
    </source>
</evidence>
<organism evidence="1 2">
    <name type="scientific">Filibacter tadaridae</name>
    <dbReference type="NCBI Taxonomy" id="2483811"/>
    <lineage>
        <taxon>Bacteria</taxon>
        <taxon>Bacillati</taxon>
        <taxon>Bacillota</taxon>
        <taxon>Bacilli</taxon>
        <taxon>Bacillales</taxon>
        <taxon>Caryophanaceae</taxon>
        <taxon>Filibacter</taxon>
    </lineage>
</organism>
<sequence>MDYFMEFINTMGFPIAISSFLLIRLDSKLEQLNKTLIQLLETVSKKNK</sequence>
<accession>A0A3P5W963</accession>
<keyword evidence="2" id="KW-1185">Reference proteome</keyword>
<proteinExistence type="predicted"/>
<protein>
    <submittedName>
        <fullName evidence="1">YvrJ protein family protein</fullName>
    </submittedName>
</protein>
<reference evidence="1 2" key="1">
    <citation type="submission" date="2018-11" db="EMBL/GenBank/DDBJ databases">
        <authorList>
            <person name="Criscuolo A."/>
        </authorList>
    </citation>
    <scope>NUCLEOTIDE SEQUENCE [LARGE SCALE GENOMIC DNA]</scope>
    <source>
        <strain evidence="1">ATB-66</strain>
    </source>
</reference>
<gene>
    <name evidence="1" type="ORF">FILTAD_00021</name>
</gene>
<name>A0A3P5W963_9BACL</name>
<dbReference type="OrthoDB" id="2662123at2"/>
<dbReference type="InterPro" id="IPR024419">
    <property type="entry name" value="YvrJ"/>
</dbReference>
<dbReference type="EMBL" id="UXAV01000008">
    <property type="protein sequence ID" value="VDC18083.1"/>
    <property type="molecule type" value="Genomic_DNA"/>
</dbReference>
<dbReference type="Proteomes" id="UP000270468">
    <property type="component" value="Unassembled WGS sequence"/>
</dbReference>
<dbReference type="Pfam" id="PF12841">
    <property type="entry name" value="YvrJ"/>
    <property type="match status" value="1"/>
</dbReference>
<evidence type="ECO:0000313" key="2">
    <source>
        <dbReference type="Proteomes" id="UP000270468"/>
    </source>
</evidence>